<dbReference type="PANTHER" id="PTHR43197:SF1">
    <property type="entry name" value="UTP--GLUCOSE-1-PHOSPHATE URIDYLYLTRANSFERASE"/>
    <property type="match status" value="1"/>
</dbReference>
<dbReference type="Gene3D" id="3.90.550.10">
    <property type="entry name" value="Spore Coat Polysaccharide Biosynthesis Protein SpsA, Chain A"/>
    <property type="match status" value="1"/>
</dbReference>
<accession>A0A0G1Q9K9</accession>
<dbReference type="InterPro" id="IPR005771">
    <property type="entry name" value="GalU_uridylyltTrfase_bac/arc"/>
</dbReference>
<feature type="domain" description="Nucleotidyl transferase" evidence="7">
    <location>
        <begin position="9"/>
        <end position="270"/>
    </location>
</feature>
<dbReference type="PATRIC" id="fig|1618994.3.peg.154"/>
<evidence type="ECO:0000313" key="8">
    <source>
        <dbReference type="EMBL" id="KKU41507.1"/>
    </source>
</evidence>
<sequence length="291" mass="32453">MIAHMAIKKAIIPVAGMGTRFLPASKAQPKEMLAVVDKPVIQYIVEEAVKSGIEEIIFVTAIGKRAIEDHFDRNFELEYRLKQKNKTKEYEEISAIGKLAKFAFVRQNKPLGDGHAILAALPFVDQDEPIAVLFGDDIIDGKVPAIKQLINVYEKYGDPVVAVMSVPKKEVSRYGVIDGTSVGKNIWEIKRFVEKPSPSEAPSNLIVVGQYIITPEIMRLLETQKPGVGGEIRLADAFISHLKNKKALYGCQFEGDRYDCGDKLGFLKAQIQFGLKHPDIGKELKRYLKTL</sequence>
<dbReference type="Pfam" id="PF00483">
    <property type="entry name" value="NTP_transferase"/>
    <property type="match status" value="1"/>
</dbReference>
<protein>
    <recommendedName>
        <fullName evidence="2 6">UTP--glucose-1-phosphate uridylyltransferase</fullName>
        <ecNumber evidence="2 6">2.7.7.9</ecNumber>
    </recommendedName>
    <alternativeName>
        <fullName evidence="6">UDP-glucose pyrophosphorylase</fullName>
    </alternativeName>
</protein>
<dbReference type="InterPro" id="IPR005835">
    <property type="entry name" value="NTP_transferase_dom"/>
</dbReference>
<dbReference type="PANTHER" id="PTHR43197">
    <property type="entry name" value="UTP--GLUCOSE-1-PHOSPHATE URIDYLYLTRANSFERASE"/>
    <property type="match status" value="1"/>
</dbReference>
<evidence type="ECO:0000256" key="1">
    <source>
        <dbReference type="ARBA" id="ARBA00006890"/>
    </source>
</evidence>
<evidence type="ECO:0000313" key="9">
    <source>
        <dbReference type="Proteomes" id="UP000034795"/>
    </source>
</evidence>
<dbReference type="SUPFAM" id="SSF53448">
    <property type="entry name" value="Nucleotide-diphospho-sugar transferases"/>
    <property type="match status" value="1"/>
</dbReference>
<gene>
    <name evidence="8" type="ORF">UX57_C0003G0007</name>
</gene>
<dbReference type="Proteomes" id="UP000034795">
    <property type="component" value="Unassembled WGS sequence"/>
</dbReference>
<evidence type="ECO:0000256" key="3">
    <source>
        <dbReference type="ARBA" id="ARBA00022679"/>
    </source>
</evidence>
<dbReference type="GO" id="GO:0006011">
    <property type="term" value="P:UDP-alpha-D-glucose metabolic process"/>
    <property type="evidence" value="ECO:0007669"/>
    <property type="project" value="InterPro"/>
</dbReference>
<name>A0A0G1Q9K9_9BACT</name>
<keyword evidence="4 6" id="KW-0548">Nucleotidyltransferase</keyword>
<evidence type="ECO:0000256" key="5">
    <source>
        <dbReference type="ARBA" id="ARBA00048128"/>
    </source>
</evidence>
<dbReference type="NCBIfam" id="TIGR01099">
    <property type="entry name" value="galU"/>
    <property type="match status" value="1"/>
</dbReference>
<dbReference type="STRING" id="1618994.UX57_C0003G0007"/>
<dbReference type="InterPro" id="IPR029044">
    <property type="entry name" value="Nucleotide-diphossugar_trans"/>
</dbReference>
<evidence type="ECO:0000256" key="4">
    <source>
        <dbReference type="ARBA" id="ARBA00022695"/>
    </source>
</evidence>
<comment type="catalytic activity">
    <reaction evidence="5 6">
        <text>alpha-D-glucose 1-phosphate + UTP + H(+) = UDP-alpha-D-glucose + diphosphate</text>
        <dbReference type="Rhea" id="RHEA:19889"/>
        <dbReference type="ChEBI" id="CHEBI:15378"/>
        <dbReference type="ChEBI" id="CHEBI:33019"/>
        <dbReference type="ChEBI" id="CHEBI:46398"/>
        <dbReference type="ChEBI" id="CHEBI:58601"/>
        <dbReference type="ChEBI" id="CHEBI:58885"/>
        <dbReference type="EC" id="2.7.7.9"/>
    </reaction>
</comment>
<dbReference type="CDD" id="cd02541">
    <property type="entry name" value="UGPase_prokaryotic"/>
    <property type="match status" value="1"/>
</dbReference>
<dbReference type="EMBL" id="LCMS01000003">
    <property type="protein sequence ID" value="KKU41507.1"/>
    <property type="molecule type" value="Genomic_DNA"/>
</dbReference>
<comment type="similarity">
    <text evidence="1 6">Belongs to the UDPGP type 2 family.</text>
</comment>
<dbReference type="AlphaFoldDB" id="A0A0G1Q9K9"/>
<organism evidence="8 9">
    <name type="scientific">Candidatus Uhrbacteria bacterium GW2011_GWE2_46_68</name>
    <dbReference type="NCBI Taxonomy" id="1618994"/>
    <lineage>
        <taxon>Bacteria</taxon>
        <taxon>Candidatus Uhriibacteriota</taxon>
    </lineage>
</organism>
<evidence type="ECO:0000256" key="2">
    <source>
        <dbReference type="ARBA" id="ARBA00012415"/>
    </source>
</evidence>
<dbReference type="EC" id="2.7.7.9" evidence="2 6"/>
<dbReference type="GO" id="GO:0003983">
    <property type="term" value="F:UTP:glucose-1-phosphate uridylyltransferase activity"/>
    <property type="evidence" value="ECO:0007669"/>
    <property type="project" value="UniProtKB-EC"/>
</dbReference>
<proteinExistence type="inferred from homology"/>
<reference evidence="8 9" key="1">
    <citation type="journal article" date="2015" name="Nature">
        <title>rRNA introns, odd ribosomes, and small enigmatic genomes across a large radiation of phyla.</title>
        <authorList>
            <person name="Brown C.T."/>
            <person name="Hug L.A."/>
            <person name="Thomas B.C."/>
            <person name="Sharon I."/>
            <person name="Castelle C.J."/>
            <person name="Singh A."/>
            <person name="Wilkins M.J."/>
            <person name="Williams K.H."/>
            <person name="Banfield J.F."/>
        </authorList>
    </citation>
    <scope>NUCLEOTIDE SEQUENCE [LARGE SCALE GENOMIC DNA]</scope>
</reference>
<evidence type="ECO:0000259" key="7">
    <source>
        <dbReference type="Pfam" id="PF00483"/>
    </source>
</evidence>
<keyword evidence="3 6" id="KW-0808">Transferase</keyword>
<evidence type="ECO:0000256" key="6">
    <source>
        <dbReference type="RuleBase" id="RU361259"/>
    </source>
</evidence>
<comment type="caution">
    <text evidence="8">The sequence shown here is derived from an EMBL/GenBank/DDBJ whole genome shotgun (WGS) entry which is preliminary data.</text>
</comment>